<keyword evidence="2" id="KW-1185">Reference proteome</keyword>
<sequence length="226" mass="25915">MRRNDTFPRKEKGFSVDKQSSEEVNAYFTGEVVEGENQKFDEADMFLVIHNSSPCAWPLAVAPKEGAEEDAKYQEMVERCNQSIEYAKKKWVDEMDGYQEMIDCFHDVENGVINALIALQIDIWKNTTSSVNINTQDLKLESRYCIHAKWCQKEKGKPDPKKVFTKWASLHKSQCQTPRMQVEWLFPLDATETAGAQTRHSYHFGATLENSLQRSPSCRSSSAAYL</sequence>
<reference evidence="1" key="1">
    <citation type="submission" date="2022-03" db="EMBL/GenBank/DDBJ databases">
        <title>Genomic analyses of argali, domestic sheep and their hybrids provide insights into chromosomal evolution, heterosis and genetic basis of agronomic traits.</title>
        <authorList>
            <person name="Li M."/>
        </authorList>
    </citation>
    <scope>NUCLEOTIDE SEQUENCE</scope>
    <source>
        <strain evidence="1">F1 hybrid</strain>
    </source>
</reference>
<comment type="caution">
    <text evidence="1">The sequence shown here is derived from an EMBL/GenBank/DDBJ whole genome shotgun (WGS) entry which is preliminary data.</text>
</comment>
<dbReference type="Proteomes" id="UP001057279">
    <property type="component" value="Linkage Group LG17"/>
</dbReference>
<name>A0ACB9UG95_9CETA</name>
<accession>A0ACB9UG95</accession>
<organism evidence="1 2">
    <name type="scientific">Ovis ammon polii x Ovis aries</name>
    <dbReference type="NCBI Taxonomy" id="2918886"/>
    <lineage>
        <taxon>Eukaryota</taxon>
        <taxon>Metazoa</taxon>
        <taxon>Chordata</taxon>
        <taxon>Craniata</taxon>
        <taxon>Vertebrata</taxon>
        <taxon>Euteleostomi</taxon>
        <taxon>Mammalia</taxon>
        <taxon>Eutheria</taxon>
        <taxon>Laurasiatheria</taxon>
        <taxon>Artiodactyla</taxon>
        <taxon>Ruminantia</taxon>
        <taxon>Pecora</taxon>
        <taxon>Bovidae</taxon>
        <taxon>Caprinae</taxon>
        <taxon>Ovis</taxon>
    </lineage>
</organism>
<evidence type="ECO:0000313" key="2">
    <source>
        <dbReference type="Proteomes" id="UP001057279"/>
    </source>
</evidence>
<protein>
    <submittedName>
        <fullName evidence="1">Uncharacterized protein</fullName>
    </submittedName>
</protein>
<evidence type="ECO:0000313" key="1">
    <source>
        <dbReference type="EMBL" id="KAI4568594.1"/>
    </source>
</evidence>
<gene>
    <name evidence="1" type="ORF">MJG53_014212</name>
</gene>
<dbReference type="EMBL" id="CM043042">
    <property type="protein sequence ID" value="KAI4568594.1"/>
    <property type="molecule type" value="Genomic_DNA"/>
</dbReference>
<proteinExistence type="predicted"/>